<dbReference type="PROSITE" id="PS51186">
    <property type="entry name" value="GNAT"/>
    <property type="match status" value="1"/>
</dbReference>
<keyword evidence="8 15" id="KW-0103">Bromodomain</keyword>
<feature type="compositionally biased region" description="Low complexity" evidence="16">
    <location>
        <begin position="393"/>
        <end position="407"/>
    </location>
</feature>
<dbReference type="EMBL" id="LNIX01000002">
    <property type="protein sequence ID" value="OXA60750.1"/>
    <property type="molecule type" value="Genomic_DNA"/>
</dbReference>
<evidence type="ECO:0000256" key="13">
    <source>
        <dbReference type="ARBA" id="ARBA00023315"/>
    </source>
</evidence>
<dbReference type="GO" id="GO:0140672">
    <property type="term" value="C:ATAC complex"/>
    <property type="evidence" value="ECO:0007669"/>
    <property type="project" value="TreeGrafter"/>
</dbReference>
<evidence type="ECO:0000256" key="3">
    <source>
        <dbReference type="ARBA" id="ARBA00008607"/>
    </source>
</evidence>
<comment type="similarity">
    <text evidence="3">Belongs to the acetyltransferase family. GCN5 subfamily.</text>
</comment>
<comment type="catalytic activity">
    <reaction evidence="14">
        <text>L-lysyl-[histone] + acetyl-CoA = N(6)-acetyl-L-lysyl-[histone] + CoA + H(+)</text>
        <dbReference type="Rhea" id="RHEA:21992"/>
        <dbReference type="Rhea" id="RHEA-COMP:9845"/>
        <dbReference type="Rhea" id="RHEA-COMP:11338"/>
        <dbReference type="ChEBI" id="CHEBI:15378"/>
        <dbReference type="ChEBI" id="CHEBI:29969"/>
        <dbReference type="ChEBI" id="CHEBI:57287"/>
        <dbReference type="ChEBI" id="CHEBI:57288"/>
        <dbReference type="ChEBI" id="CHEBI:61930"/>
        <dbReference type="EC" id="2.3.1.48"/>
    </reaction>
    <physiologicalReaction direction="left-to-right" evidence="14">
        <dbReference type="Rhea" id="RHEA:21993"/>
    </physiologicalReaction>
</comment>
<dbReference type="Pfam" id="PF06466">
    <property type="entry name" value="PCAF_N"/>
    <property type="match status" value="1"/>
</dbReference>
<evidence type="ECO:0000256" key="2">
    <source>
        <dbReference type="ARBA" id="ARBA00004300"/>
    </source>
</evidence>
<keyword evidence="9" id="KW-0010">Activator</keyword>
<reference evidence="19 20" key="1">
    <citation type="submission" date="2015-12" db="EMBL/GenBank/DDBJ databases">
        <title>The genome of Folsomia candida.</title>
        <authorList>
            <person name="Faddeeva A."/>
            <person name="Derks M.F."/>
            <person name="Anvar Y."/>
            <person name="Smit S."/>
            <person name="Van Straalen N."/>
            <person name="Roelofs D."/>
        </authorList>
    </citation>
    <scope>NUCLEOTIDE SEQUENCE [LARGE SCALE GENOMIC DNA]</scope>
    <source>
        <strain evidence="19 20">VU population</strain>
        <tissue evidence="19">Whole body</tissue>
    </source>
</reference>
<keyword evidence="7" id="KW-0805">Transcription regulation</keyword>
<dbReference type="CDD" id="cd04301">
    <property type="entry name" value="NAT_SF"/>
    <property type="match status" value="1"/>
</dbReference>
<keyword evidence="12" id="KW-0539">Nucleus</keyword>
<protein>
    <recommendedName>
        <fullName evidence="4">histone acetyltransferase</fullName>
        <ecNumber evidence="4">2.3.1.48</ecNumber>
    </recommendedName>
</protein>
<proteinExistence type="inferred from homology"/>
<evidence type="ECO:0000256" key="9">
    <source>
        <dbReference type="ARBA" id="ARBA00023159"/>
    </source>
</evidence>
<dbReference type="Gene3D" id="3.40.630.30">
    <property type="match status" value="1"/>
</dbReference>
<dbReference type="InterPro" id="IPR000182">
    <property type="entry name" value="GNAT_dom"/>
</dbReference>
<dbReference type="PANTHER" id="PTHR45750:SF3">
    <property type="entry name" value="HISTONE ACETYLTRANSFERASE"/>
    <property type="match status" value="1"/>
</dbReference>
<accession>A0A226EU50</accession>
<organism evidence="19 20">
    <name type="scientific">Folsomia candida</name>
    <name type="common">Springtail</name>
    <dbReference type="NCBI Taxonomy" id="158441"/>
    <lineage>
        <taxon>Eukaryota</taxon>
        <taxon>Metazoa</taxon>
        <taxon>Ecdysozoa</taxon>
        <taxon>Arthropoda</taxon>
        <taxon>Hexapoda</taxon>
        <taxon>Collembola</taxon>
        <taxon>Entomobryomorpha</taxon>
        <taxon>Isotomoidea</taxon>
        <taxon>Isotomidae</taxon>
        <taxon>Proisotominae</taxon>
        <taxon>Folsomia</taxon>
    </lineage>
</organism>
<dbReference type="GO" id="GO:0045944">
    <property type="term" value="P:positive regulation of transcription by RNA polymerase II"/>
    <property type="evidence" value="ECO:0007669"/>
    <property type="project" value="TreeGrafter"/>
</dbReference>
<name>A0A226EU50_FOLCA</name>
<dbReference type="OrthoDB" id="1937912at2759"/>
<feature type="compositionally biased region" description="Low complexity" evidence="16">
    <location>
        <begin position="18"/>
        <end position="28"/>
    </location>
</feature>
<dbReference type="Pfam" id="PF00439">
    <property type="entry name" value="Bromodomain"/>
    <property type="match status" value="1"/>
</dbReference>
<dbReference type="EC" id="2.3.1.48" evidence="4"/>
<evidence type="ECO:0000256" key="10">
    <source>
        <dbReference type="ARBA" id="ARBA00023163"/>
    </source>
</evidence>
<feature type="region of interest" description="Disordered" evidence="16">
    <location>
        <begin position="379"/>
        <end position="410"/>
    </location>
</feature>
<keyword evidence="11" id="KW-0963">Cytoplasm</keyword>
<feature type="domain" description="N-acetyltransferase" evidence="18">
    <location>
        <begin position="545"/>
        <end position="691"/>
    </location>
</feature>
<keyword evidence="6" id="KW-0156">Chromatin regulator</keyword>
<keyword evidence="5 19" id="KW-0808">Transferase</keyword>
<feature type="compositionally biased region" description="Polar residues" evidence="16">
    <location>
        <begin position="29"/>
        <end position="39"/>
    </location>
</feature>
<dbReference type="GO" id="GO:0005813">
    <property type="term" value="C:centrosome"/>
    <property type="evidence" value="ECO:0007669"/>
    <property type="project" value="UniProtKB-SubCell"/>
</dbReference>
<dbReference type="SUPFAM" id="SSF55729">
    <property type="entry name" value="Acyl-CoA N-acyltransferases (Nat)"/>
    <property type="match status" value="1"/>
</dbReference>
<evidence type="ECO:0000256" key="6">
    <source>
        <dbReference type="ARBA" id="ARBA00022853"/>
    </source>
</evidence>
<dbReference type="InterPro" id="IPR009464">
    <property type="entry name" value="PCAF_N"/>
</dbReference>
<keyword evidence="10" id="KW-0804">Transcription</keyword>
<evidence type="ECO:0000256" key="5">
    <source>
        <dbReference type="ARBA" id="ARBA00022679"/>
    </source>
</evidence>
<dbReference type="PRINTS" id="PR00503">
    <property type="entry name" value="BROMODOMAIN"/>
</dbReference>
<keyword evidence="20" id="KW-1185">Reference proteome</keyword>
<keyword evidence="13" id="KW-0012">Acyltransferase</keyword>
<evidence type="ECO:0000256" key="7">
    <source>
        <dbReference type="ARBA" id="ARBA00023015"/>
    </source>
</evidence>
<feature type="region of interest" description="Disordered" evidence="16">
    <location>
        <begin position="1"/>
        <end position="39"/>
    </location>
</feature>
<dbReference type="PANTHER" id="PTHR45750">
    <property type="entry name" value="GH11602P"/>
    <property type="match status" value="1"/>
</dbReference>
<dbReference type="InterPro" id="IPR036427">
    <property type="entry name" value="Bromodomain-like_sf"/>
</dbReference>
<dbReference type="Pfam" id="PF00583">
    <property type="entry name" value="Acetyltransf_1"/>
    <property type="match status" value="1"/>
</dbReference>
<feature type="region of interest" description="Disordered" evidence="16">
    <location>
        <begin position="452"/>
        <end position="472"/>
    </location>
</feature>
<dbReference type="InterPro" id="IPR001487">
    <property type="entry name" value="Bromodomain"/>
</dbReference>
<evidence type="ECO:0000256" key="8">
    <source>
        <dbReference type="ARBA" id="ARBA00023117"/>
    </source>
</evidence>
<feature type="domain" description="Bromo" evidence="17">
    <location>
        <begin position="779"/>
        <end position="849"/>
    </location>
</feature>
<sequence length="873" mass="98263">MSNNNSTIMEAPSPGGENNNSSSSSNNNMTSQLADPQQQRIWHSARIANRKAQFRSMPKNEKISKLATHSSCKVDGCNCAGWKSLATGRNFLFPPSSTSAPTDNQFENLNEPCRNCQHTFEKHISDLVKLKDVEIDELVGTMVDIETLFLVLQRDPVSDDRTVPPFLMPERQTTGSHVIDADKMIFNTLYYLFRLLRKSVASCCSPLPDFTTLGKPPYEEPCVSRALMATIAFRYAHVSELEWSGVVDLGKILLHTFNICKLDPPSVAATRLGAGGHDHYKHLYTRWLILCHVPLMCDSLPKYDATSAFGRQFMKEIFSSVKKHLIEKFITEQDKIPQPKRDLFSKLLPGFLDNVEQTIHSPNSPVWDINFRPLLPPHAQQAGRAPVATSMPQQQALGGQASSQGASPAVATGASSTMVVTPSSTVIKMEQNEVAEAETMDVDLPDVHPSAATMGSLSAKSPVSKMEVEDPITSNESVLSIPLITDDGDLPLDLVKSMFRELDASQKRGDGDTLFEDIAARDEAAKIEELKKIISCHVVGNSLTKTVSKETMMWLVGLQNVFSHQLPRMPKEYITRLVFDPKHKTLALIKDGRPIGGICFRMFPTQGFTEIVFCAVTSNEQVKGYGTHLMNQLKDYHIKMGVLHFLTYADEFAIGYFKKQGFSMEITIGKNLYTGFIKEYEGATLMHCELNPKIVYTAFTAVIRKQKQFMLKLVQNKYDALKAMEYPGIQWKELRRLEEIPGLQQAADYCGLPLPLVHKEDESNAGLQMVYKSILNQVRSHSAAWPFLKPVDRNEVPDYYEHIQFPMDLKTMGDRLKKGYYISKKLFIADMTRVFTNCRTYNSQETDYYKLANSLEKFFMNKMRDSGLLDREK</sequence>
<evidence type="ECO:0000313" key="20">
    <source>
        <dbReference type="Proteomes" id="UP000198287"/>
    </source>
</evidence>
<dbReference type="FunFam" id="3.40.630.30:FF:000004">
    <property type="entry name" value="Histone acetyltransferase KAT2A"/>
    <property type="match status" value="1"/>
</dbReference>
<dbReference type="InterPro" id="IPR037800">
    <property type="entry name" value="GCN5"/>
</dbReference>
<dbReference type="STRING" id="158441.A0A226EU50"/>
<evidence type="ECO:0000259" key="18">
    <source>
        <dbReference type="PROSITE" id="PS51186"/>
    </source>
</evidence>
<evidence type="ECO:0000256" key="11">
    <source>
        <dbReference type="ARBA" id="ARBA00023212"/>
    </source>
</evidence>
<evidence type="ECO:0000313" key="19">
    <source>
        <dbReference type="EMBL" id="OXA60750.1"/>
    </source>
</evidence>
<evidence type="ECO:0000259" key="17">
    <source>
        <dbReference type="PROSITE" id="PS50014"/>
    </source>
</evidence>
<dbReference type="InterPro" id="IPR016181">
    <property type="entry name" value="Acyl_CoA_acyltransferase"/>
</dbReference>
<keyword evidence="11" id="KW-0206">Cytoskeleton</keyword>
<dbReference type="SMART" id="SM00297">
    <property type="entry name" value="BROMO"/>
    <property type="match status" value="1"/>
</dbReference>
<dbReference type="AlphaFoldDB" id="A0A226EU50"/>
<dbReference type="CDD" id="cd05509">
    <property type="entry name" value="Bromo_gcn5_like"/>
    <property type="match status" value="1"/>
</dbReference>
<dbReference type="GO" id="GO:0005634">
    <property type="term" value="C:nucleus"/>
    <property type="evidence" value="ECO:0007669"/>
    <property type="project" value="UniProtKB-SubCell"/>
</dbReference>
<evidence type="ECO:0000256" key="16">
    <source>
        <dbReference type="SAM" id="MobiDB-lite"/>
    </source>
</evidence>
<dbReference type="PROSITE" id="PS00633">
    <property type="entry name" value="BROMODOMAIN_1"/>
    <property type="match status" value="1"/>
</dbReference>
<evidence type="ECO:0000256" key="4">
    <source>
        <dbReference type="ARBA" id="ARBA00013184"/>
    </source>
</evidence>
<evidence type="ECO:0000256" key="15">
    <source>
        <dbReference type="PROSITE-ProRule" id="PRU00035"/>
    </source>
</evidence>
<dbReference type="InterPro" id="IPR018359">
    <property type="entry name" value="Bromodomain_CS"/>
</dbReference>
<dbReference type="SUPFAM" id="SSF47370">
    <property type="entry name" value="Bromodomain"/>
    <property type="match status" value="1"/>
</dbReference>
<dbReference type="GO" id="GO:0043992">
    <property type="term" value="F:histone H3K9 acetyltransferase activity"/>
    <property type="evidence" value="ECO:0007669"/>
    <property type="project" value="UniProtKB-ARBA"/>
</dbReference>
<dbReference type="OMA" id="YFQTKMR"/>
<dbReference type="PROSITE" id="PS50014">
    <property type="entry name" value="BROMODOMAIN_2"/>
    <property type="match status" value="1"/>
</dbReference>
<comment type="caution">
    <text evidence="19">The sequence shown here is derived from an EMBL/GenBank/DDBJ whole genome shotgun (WGS) entry which is preliminary data.</text>
</comment>
<evidence type="ECO:0000256" key="12">
    <source>
        <dbReference type="ARBA" id="ARBA00023242"/>
    </source>
</evidence>
<dbReference type="Gene3D" id="1.20.920.10">
    <property type="entry name" value="Bromodomain-like"/>
    <property type="match status" value="1"/>
</dbReference>
<comment type="subcellular location">
    <subcellularLocation>
        <location evidence="2">Cytoplasm</location>
        <location evidence="2">Cytoskeleton</location>
        <location evidence="2">Microtubule organizing center</location>
        <location evidence="2">Centrosome</location>
    </subcellularLocation>
    <subcellularLocation>
        <location evidence="1">Nucleus</location>
    </subcellularLocation>
</comment>
<gene>
    <name evidence="19" type="ORF">Fcan01_06010</name>
</gene>
<dbReference type="Proteomes" id="UP000198287">
    <property type="component" value="Unassembled WGS sequence"/>
</dbReference>
<evidence type="ECO:0000256" key="1">
    <source>
        <dbReference type="ARBA" id="ARBA00004123"/>
    </source>
</evidence>
<evidence type="ECO:0000256" key="14">
    <source>
        <dbReference type="ARBA" id="ARBA00048940"/>
    </source>
</evidence>